<dbReference type="RefSeq" id="WP_310370644.1">
    <property type="nucleotide sequence ID" value="NZ_JAVDXT010000001.1"/>
</dbReference>
<name>A0ABU2C3V2_9BURK</name>
<feature type="transmembrane region" description="Helical" evidence="1">
    <location>
        <begin position="134"/>
        <end position="155"/>
    </location>
</feature>
<keyword evidence="1" id="KW-0812">Transmembrane</keyword>
<dbReference type="EMBL" id="JAVDXT010000001">
    <property type="protein sequence ID" value="MDR7376011.1"/>
    <property type="molecule type" value="Genomic_DNA"/>
</dbReference>
<proteinExistence type="predicted"/>
<accession>A0ABU2C3V2</accession>
<evidence type="ECO:0000259" key="2">
    <source>
        <dbReference type="Pfam" id="PF05425"/>
    </source>
</evidence>
<feature type="transmembrane region" description="Helical" evidence="1">
    <location>
        <begin position="6"/>
        <end position="30"/>
    </location>
</feature>
<protein>
    <submittedName>
        <fullName evidence="3">Membrane protein</fullName>
    </submittedName>
</protein>
<gene>
    <name evidence="3" type="ORF">J2X19_000669</name>
</gene>
<dbReference type="Pfam" id="PF05425">
    <property type="entry name" value="CopD"/>
    <property type="match status" value="1"/>
</dbReference>
<evidence type="ECO:0000256" key="1">
    <source>
        <dbReference type="SAM" id="Phobius"/>
    </source>
</evidence>
<keyword evidence="4" id="KW-1185">Reference proteome</keyword>
<evidence type="ECO:0000313" key="3">
    <source>
        <dbReference type="EMBL" id="MDR7376011.1"/>
    </source>
</evidence>
<feature type="transmembrane region" description="Helical" evidence="1">
    <location>
        <begin position="90"/>
        <end position="113"/>
    </location>
</feature>
<keyword evidence="1" id="KW-1133">Transmembrane helix</keyword>
<dbReference type="Proteomes" id="UP001180487">
    <property type="component" value="Unassembled WGS sequence"/>
</dbReference>
<dbReference type="InterPro" id="IPR008457">
    <property type="entry name" value="Cu-R_CopD_dom"/>
</dbReference>
<comment type="caution">
    <text evidence="3">The sequence shown here is derived from an EMBL/GenBank/DDBJ whole genome shotgun (WGS) entry which is preliminary data.</text>
</comment>
<organism evidence="3 4">
    <name type="scientific">Rhodoferax ferrireducens</name>
    <dbReference type="NCBI Taxonomy" id="192843"/>
    <lineage>
        <taxon>Bacteria</taxon>
        <taxon>Pseudomonadati</taxon>
        <taxon>Pseudomonadota</taxon>
        <taxon>Betaproteobacteria</taxon>
        <taxon>Burkholderiales</taxon>
        <taxon>Comamonadaceae</taxon>
        <taxon>Rhodoferax</taxon>
    </lineage>
</organism>
<evidence type="ECO:0000313" key="4">
    <source>
        <dbReference type="Proteomes" id="UP001180487"/>
    </source>
</evidence>
<sequence>MYDLAKLLHLVSAIVWMGGMTFMLFALRPAALALLEPQPRARLMGAVWQRFFRLVLVAVVVLFATGSHLYTTAFKAAKAATGVGSVPLGWNLMLGLGLLMMLAFGHIYFAGFAKFRRAVAAAEWPQAAQAAGQIHKLVVLNFVLGWLAIASVRLVH</sequence>
<feature type="domain" description="Copper resistance protein D" evidence="2">
    <location>
        <begin position="46"/>
        <end position="152"/>
    </location>
</feature>
<keyword evidence="1" id="KW-0472">Membrane</keyword>
<feature type="transmembrane region" description="Helical" evidence="1">
    <location>
        <begin position="51"/>
        <end position="70"/>
    </location>
</feature>
<reference evidence="3 4" key="1">
    <citation type="submission" date="2023-07" db="EMBL/GenBank/DDBJ databases">
        <title>Sorghum-associated microbial communities from plants grown in Nebraska, USA.</title>
        <authorList>
            <person name="Schachtman D."/>
        </authorList>
    </citation>
    <scope>NUCLEOTIDE SEQUENCE [LARGE SCALE GENOMIC DNA]</scope>
    <source>
        <strain evidence="3 4">BE313</strain>
    </source>
</reference>